<dbReference type="OrthoDB" id="2201301at2759"/>
<dbReference type="VEuPathDB" id="MicrosporidiaDB:NAPIS_ORF00217"/>
<feature type="region of interest" description="Disordered" evidence="1">
    <location>
        <begin position="1"/>
        <end position="23"/>
    </location>
</feature>
<dbReference type="HOGENOM" id="CLU_036320_0_0_1"/>
<name>T0LD33_9MICR</name>
<reference evidence="2 3" key="1">
    <citation type="journal article" date="2013" name="BMC Genomics">
        <title>Genome sequencing and comparative genomics of honey bee microsporidia, Nosema apis reveal novel insights into host-parasite interactions.</title>
        <authorList>
            <person name="Chen Yp."/>
            <person name="Pettis J.S."/>
            <person name="Zhao Y."/>
            <person name="Liu X."/>
            <person name="Tallon L.J."/>
            <person name="Sadzewicz L.D."/>
            <person name="Li R."/>
            <person name="Zheng H."/>
            <person name="Huang S."/>
            <person name="Zhang X."/>
            <person name="Hamilton M.C."/>
            <person name="Pernal S.F."/>
            <person name="Melathopoulos A.P."/>
            <person name="Yan X."/>
            <person name="Evans J.D."/>
        </authorList>
    </citation>
    <scope>NUCLEOTIDE SEQUENCE [LARGE SCALE GENOMIC DNA]</scope>
    <source>
        <strain evidence="2 3">BRL 01</strain>
    </source>
</reference>
<keyword evidence="3" id="KW-1185">Reference proteome</keyword>
<organism evidence="2 3">
    <name type="scientific">Vairimorpha apis BRL 01</name>
    <dbReference type="NCBI Taxonomy" id="1037528"/>
    <lineage>
        <taxon>Eukaryota</taxon>
        <taxon>Fungi</taxon>
        <taxon>Fungi incertae sedis</taxon>
        <taxon>Microsporidia</taxon>
        <taxon>Nosematidae</taxon>
        <taxon>Vairimorpha</taxon>
    </lineage>
</organism>
<proteinExistence type="predicted"/>
<sequence>MDRRSNTNKIHRRSNKDMTDKGNKYFKSNHLSYKSISIIENYLSAGLLPGSLTTMNSLRMHLKLDKDKNSKSPYNNNREYYEFDKSIKGTKITTKVKIYKINDIDRDCSFEELNKFELLAEANEWSDETMGSIFYDLIEDEKIKSNLTTNSYIKLRQEIISLKYPVSEHMLYLSKLHSIKQEDFIFIMDYLKEIEELAKILSNIRNLSKKEFERMISDAFFMGLGKGTSLEVVKNTKEDDNLMNILKYLKRIENHIITQSKVDSSKNNKKEHDRSKINKENYFLNKINNNKPNQWCKIHKASSHKTKDCFLNNKSKNDKSDEKPLKCILIKEIKEEPKKDFLQTPKHFVIQEEKEFKVDVNARNANNSIDKEKIIKNRDKKGLKNSAQCSRNLNILNDLKFSEEVNVVDKNKVNKIKYKKVDRDEKYNDTCENMQSHKKLINVKNKNVKNSLNIKNEKYKVKMNHESLFKHYIYKYYKKLKNKILNKSSLYYKNKNLNTYEIEPNSYFKPKKVNNKIYKKGVKIKTLTKDYKTRIKHSVLNLNKVVKRDYRPPPVIKRNKIIGLNYDSNIDLFRSDCCLKSTNMIRGNQRTLLRVY</sequence>
<protein>
    <submittedName>
        <fullName evidence="2">Uncharacterized protein</fullName>
    </submittedName>
</protein>
<evidence type="ECO:0000313" key="3">
    <source>
        <dbReference type="Proteomes" id="UP000053780"/>
    </source>
</evidence>
<dbReference type="AlphaFoldDB" id="T0LD33"/>
<evidence type="ECO:0000256" key="1">
    <source>
        <dbReference type="SAM" id="MobiDB-lite"/>
    </source>
</evidence>
<evidence type="ECO:0000313" key="2">
    <source>
        <dbReference type="EMBL" id="EQB62204.1"/>
    </source>
</evidence>
<dbReference type="Proteomes" id="UP000053780">
    <property type="component" value="Unassembled WGS sequence"/>
</dbReference>
<gene>
    <name evidence="2" type="ORF">NAPIS_ORF00217</name>
</gene>
<accession>T0LD33</accession>
<dbReference type="EMBL" id="KE646956">
    <property type="protein sequence ID" value="EQB62204.1"/>
    <property type="molecule type" value="Genomic_DNA"/>
</dbReference>